<evidence type="ECO:0000313" key="2">
    <source>
        <dbReference type="Proteomes" id="UP001359485"/>
    </source>
</evidence>
<evidence type="ECO:0000313" key="1">
    <source>
        <dbReference type="EMBL" id="KAK6626828.1"/>
    </source>
</evidence>
<accession>A0ABR1ATU2</accession>
<comment type="caution">
    <text evidence="1">The sequence shown here is derived from an EMBL/GenBank/DDBJ whole genome shotgun (WGS) entry which is preliminary data.</text>
</comment>
<name>A0ABR1ATU2_POLSC</name>
<dbReference type="EMBL" id="JAWJWF010000045">
    <property type="protein sequence ID" value="KAK6626828.1"/>
    <property type="molecule type" value="Genomic_DNA"/>
</dbReference>
<sequence length="100" mass="11486">MAVNSNTLSSTKEKAEMKLHFSSCGVSRGDDTCRSNEKFDLILWPCCAAKEYKTRRDSKYAWLKSNGYLHGTSIVPPRDDNFFFELFANLSLKVELRKQI</sequence>
<protein>
    <submittedName>
        <fullName evidence="1">Uncharacterized protein</fullName>
    </submittedName>
</protein>
<gene>
    <name evidence="1" type="ORF">RUM44_009305</name>
</gene>
<dbReference type="Proteomes" id="UP001359485">
    <property type="component" value="Unassembled WGS sequence"/>
</dbReference>
<keyword evidence="2" id="KW-1185">Reference proteome</keyword>
<reference evidence="1 2" key="1">
    <citation type="submission" date="2023-09" db="EMBL/GenBank/DDBJ databases">
        <title>Genomes of two closely related lineages of the louse Polyplax serrata with different host specificities.</title>
        <authorList>
            <person name="Martinu J."/>
            <person name="Tarabai H."/>
            <person name="Stefka J."/>
            <person name="Hypsa V."/>
        </authorList>
    </citation>
    <scope>NUCLEOTIDE SEQUENCE [LARGE SCALE GENOMIC DNA]</scope>
    <source>
        <strain evidence="1">98ZLc_SE</strain>
    </source>
</reference>
<proteinExistence type="predicted"/>
<organism evidence="1 2">
    <name type="scientific">Polyplax serrata</name>
    <name type="common">Common mouse louse</name>
    <dbReference type="NCBI Taxonomy" id="468196"/>
    <lineage>
        <taxon>Eukaryota</taxon>
        <taxon>Metazoa</taxon>
        <taxon>Ecdysozoa</taxon>
        <taxon>Arthropoda</taxon>
        <taxon>Hexapoda</taxon>
        <taxon>Insecta</taxon>
        <taxon>Pterygota</taxon>
        <taxon>Neoptera</taxon>
        <taxon>Paraneoptera</taxon>
        <taxon>Psocodea</taxon>
        <taxon>Troctomorpha</taxon>
        <taxon>Phthiraptera</taxon>
        <taxon>Anoplura</taxon>
        <taxon>Polyplacidae</taxon>
        <taxon>Polyplax</taxon>
    </lineage>
</organism>